<evidence type="ECO:0000256" key="1">
    <source>
        <dbReference type="ARBA" id="ARBA00004752"/>
    </source>
</evidence>
<dbReference type="Pfam" id="PF02875">
    <property type="entry name" value="Mur_ligase_C"/>
    <property type="match status" value="1"/>
</dbReference>
<dbReference type="RefSeq" id="WP_014295104.1">
    <property type="nucleotide sequence ID" value="NZ_CP113440.1"/>
</dbReference>
<dbReference type="GO" id="GO:0005737">
    <property type="term" value="C:cytoplasm"/>
    <property type="evidence" value="ECO:0007669"/>
    <property type="project" value="UniProtKB-SubCell"/>
</dbReference>
<dbReference type="SUPFAM" id="SSF53244">
    <property type="entry name" value="MurD-like peptide ligases, peptide-binding domain"/>
    <property type="match status" value="1"/>
</dbReference>
<feature type="binding site" evidence="7">
    <location>
        <position position="43"/>
    </location>
    <ligand>
        <name>UDP-N-acetyl-alpha-D-muramoyl-L-alanyl-D-glutamate</name>
        <dbReference type="ChEBI" id="CHEBI:83900"/>
    </ligand>
</feature>
<feature type="domain" description="Mur ligase C-terminal" evidence="9">
    <location>
        <begin position="331"/>
        <end position="457"/>
    </location>
</feature>
<gene>
    <name evidence="7" type="primary">murE</name>
    <name evidence="12" type="ORF">CS010_10640</name>
    <name evidence="13" type="ORF">OQG81_09730</name>
    <name evidence="11" type="ORF">OQH01_04925</name>
</gene>
<dbReference type="SUPFAM" id="SSF63418">
    <property type="entry name" value="MurE/MurF N-terminal domain"/>
    <property type="match status" value="1"/>
</dbReference>
<organism evidence="12 14">
    <name type="scientific">Streptococcus macedonicus</name>
    <name type="common">Streptococcus gallolyticus macedonicus</name>
    <dbReference type="NCBI Taxonomy" id="59310"/>
    <lineage>
        <taxon>Bacteria</taxon>
        <taxon>Bacillati</taxon>
        <taxon>Bacillota</taxon>
        <taxon>Bacilli</taxon>
        <taxon>Lactobacillales</taxon>
        <taxon>Streptococcaceae</taxon>
        <taxon>Streptococcus</taxon>
    </lineage>
</organism>
<dbReference type="GO" id="GO:0071555">
    <property type="term" value="P:cell wall organization"/>
    <property type="evidence" value="ECO:0007669"/>
    <property type="project" value="UniProtKB-KW"/>
</dbReference>
<reference evidence="15" key="2">
    <citation type="submission" date="2022-11" db="EMBL/GenBank/DDBJ databases">
        <title>Streptococcus macedonicus and Acinetobacter baumannii: co-inhabitants of the cheese production environment.</title>
        <authorList>
            <person name="Johnson J."/>
            <person name="Curtin C."/>
            <person name="Waite-Cusic J."/>
        </authorList>
    </citation>
    <scope>NUCLEOTIDE SEQUENCE [LARGE SCALE GENOMIC DNA]</scope>
    <source>
        <strain evidence="15">E28</strain>
    </source>
</reference>
<keyword evidence="7" id="KW-0460">Magnesium</keyword>
<sequence>MITLEKTLDILKNDHNFREIIFHNHYSLDWKENPSFSKISFDSREADKSTLFFAKGTAFKKEYLEQAIKNGLTFYVSQVDYELDIPAIIVTDIKKAMSLIAMEFYGHPENDLKIIAFTGTKGKTTAAYFAYNILKQSHRTAMFSTMNTTLDGKTFFKSKLTTPESLDLFKMMATAVQNGMTHLIMEVSSQAYLVKRVYGLTFDVGVFLNISPDHIGPIEHPTFEDYFYHKRLLMANSKAVVVNAGMDYFDVVAQQVANTPHDFYGKGSDNTIENGRAFDFDVTGKLAGHYDIQLIGSFNKENAVAAGLACLRLGTSLADIQKGIAQTSVPGRMEVITQTNGAKVFVDYAHNGDSLEKLLSVVEEHQKGDLYLILGATGNKGESRRADFARVINAHPNIHVILTADDPNYEDPQAIAEEIASQVTRPLDIQVDREKAISQAMARTNNETDAVIIAGKGADAYQIVNGERTAYAGDLNIAKNYLN</sequence>
<feature type="modified residue" description="N6-carboxylysine" evidence="7">
    <location>
        <position position="230"/>
    </location>
</feature>
<evidence type="ECO:0000256" key="3">
    <source>
        <dbReference type="ARBA" id="ARBA00022598"/>
    </source>
</evidence>
<dbReference type="Gene3D" id="3.90.190.20">
    <property type="entry name" value="Mur ligase, C-terminal domain"/>
    <property type="match status" value="1"/>
</dbReference>
<dbReference type="EMBL" id="PEBM01000067">
    <property type="protein sequence ID" value="PHV55522.1"/>
    <property type="molecule type" value="Genomic_DNA"/>
</dbReference>
<dbReference type="InterPro" id="IPR005761">
    <property type="entry name" value="UDP-N-AcMur-Glu-dNH2Pim_ligase"/>
</dbReference>
<keyword evidence="6 7" id="KW-0961">Cell wall biogenesis/degradation</keyword>
<feature type="domain" description="Mur ligase central" evidence="10">
    <location>
        <begin position="118"/>
        <end position="309"/>
    </location>
</feature>
<reference evidence="15" key="5">
    <citation type="submission" date="2023-07" db="EMBL/GenBank/DDBJ databases">
        <title>Streptococcus macedonicus and Acinetobacter baumannii: co-inhabitants of the cheese production environment.</title>
        <authorList>
            <person name="Johnson J."/>
            <person name="Curtin C."/>
            <person name="Waite-Cusic J."/>
        </authorList>
    </citation>
    <scope>NUCLEOTIDE SEQUENCE [LARGE SCALE GENOMIC DNA]</scope>
    <source>
        <strain evidence="15">E28</strain>
    </source>
</reference>
<dbReference type="Proteomes" id="UP001156410">
    <property type="component" value="Chromosome"/>
</dbReference>
<comment type="pathway">
    <text evidence="1 7 8">Cell wall biogenesis; peptidoglycan biosynthesis.</text>
</comment>
<comment type="catalytic activity">
    <reaction evidence="7">
        <text>UDP-N-acetyl-alpha-D-muramoyl-L-alanyl-D-glutamate + L-lysine + ATP = UDP-N-acetyl-alpha-D-muramoyl-L-alanyl-gamma-D-glutamyl-L-lysine + ADP + phosphate + H(+)</text>
        <dbReference type="Rhea" id="RHEA:17969"/>
        <dbReference type="ChEBI" id="CHEBI:15378"/>
        <dbReference type="ChEBI" id="CHEBI:30616"/>
        <dbReference type="ChEBI" id="CHEBI:32551"/>
        <dbReference type="ChEBI" id="CHEBI:43474"/>
        <dbReference type="ChEBI" id="CHEBI:83900"/>
        <dbReference type="ChEBI" id="CHEBI:83903"/>
        <dbReference type="ChEBI" id="CHEBI:456216"/>
        <dbReference type="EC" id="6.3.2.7"/>
    </reaction>
</comment>
<reference evidence="11" key="6">
    <citation type="submission" date="2024-05" db="EMBL/GenBank/DDBJ databases">
        <title>Streptococcus macedonicus and Acinetobacter baumannii: co-inhabitants of the cheese production environment.</title>
        <authorList>
            <person name="Johnson J."/>
            <person name="Curtin C."/>
            <person name="Waite-Cusic J."/>
        </authorList>
    </citation>
    <scope>NUCLEOTIDE SEQUENCE</scope>
    <source>
        <strain evidence="11">E28</strain>
    </source>
</reference>
<keyword evidence="4 7" id="KW-0133">Cell shape</keyword>
<comment type="subcellular location">
    <subcellularLocation>
        <location evidence="7 8">Cytoplasm</location>
    </subcellularLocation>
</comment>
<dbReference type="InterPro" id="IPR036615">
    <property type="entry name" value="Mur_ligase_C_dom_sf"/>
</dbReference>
<dbReference type="SUPFAM" id="SSF53623">
    <property type="entry name" value="MurD-like peptide ligases, catalytic domain"/>
    <property type="match status" value="1"/>
</dbReference>
<feature type="binding site" evidence="7">
    <location>
        <begin position="119"/>
        <end position="125"/>
    </location>
    <ligand>
        <name>ATP</name>
        <dbReference type="ChEBI" id="CHEBI:30616"/>
    </ligand>
</feature>
<keyword evidence="15" id="KW-1185">Reference proteome</keyword>
<keyword evidence="7" id="KW-0547">Nucleotide-binding</keyword>
<comment type="cofactor">
    <cofactor evidence="7">
        <name>Mg(2+)</name>
        <dbReference type="ChEBI" id="CHEBI:18420"/>
    </cofactor>
</comment>
<dbReference type="EC" id="6.3.2.7" evidence="7"/>
<dbReference type="GO" id="GO:0051301">
    <property type="term" value="P:cell division"/>
    <property type="evidence" value="ECO:0007669"/>
    <property type="project" value="UniProtKB-KW"/>
</dbReference>
<dbReference type="GO" id="GO:0000287">
    <property type="term" value="F:magnesium ion binding"/>
    <property type="evidence" value="ECO:0007669"/>
    <property type="project" value="UniProtKB-UniRule"/>
</dbReference>
<evidence type="ECO:0000259" key="10">
    <source>
        <dbReference type="Pfam" id="PF08245"/>
    </source>
</evidence>
<dbReference type="HAMAP" id="MF_00208">
    <property type="entry name" value="MurE"/>
    <property type="match status" value="1"/>
</dbReference>
<dbReference type="UniPathway" id="UPA00219"/>
<accession>A0A2G3NRC0</accession>
<comment type="PTM">
    <text evidence="7">Carboxylation is probably crucial for Mg(2+) binding and, consequently, for the gamma-phosphate positioning of ATP.</text>
</comment>
<proteinExistence type="inferred from homology"/>
<evidence type="ECO:0000259" key="9">
    <source>
        <dbReference type="Pfam" id="PF02875"/>
    </source>
</evidence>
<feature type="binding site" evidence="7">
    <location>
        <begin position="161"/>
        <end position="162"/>
    </location>
    <ligand>
        <name>UDP-N-acetyl-alpha-D-muramoyl-L-alanyl-D-glutamate</name>
        <dbReference type="ChEBI" id="CHEBI:83900"/>
    </ligand>
</feature>
<protein>
    <recommendedName>
        <fullName evidence="7">UDP-N-acetylmuramoyl-L-alanyl-D-glutamate--L-lysine ligase</fullName>
        <ecNumber evidence="7">6.3.2.7</ecNumber>
    </recommendedName>
    <alternativeName>
        <fullName evidence="7">L-lysine-adding enzyme</fullName>
    </alternativeName>
    <alternativeName>
        <fullName evidence="7">UDP-MurNAc-L-Ala-D-Glu:L-Lys ligase</fullName>
    </alternativeName>
    <alternativeName>
        <fullName evidence="7">UDP-MurNAc-tripeptide synthetase</fullName>
    </alternativeName>
    <alternativeName>
        <fullName evidence="7">UDP-N-acetylmuramyl-tripeptide synthetase</fullName>
    </alternativeName>
</protein>
<evidence type="ECO:0000313" key="11">
    <source>
        <dbReference type="EMBL" id="MCW8677875.1"/>
    </source>
</evidence>
<evidence type="ECO:0000256" key="5">
    <source>
        <dbReference type="ARBA" id="ARBA00022984"/>
    </source>
</evidence>
<dbReference type="Proteomes" id="UP000222913">
    <property type="component" value="Unassembled WGS sequence"/>
</dbReference>
<keyword evidence="3 7" id="KW-0436">Ligase</keyword>
<keyword evidence="7 8" id="KW-0132">Cell division</keyword>
<evidence type="ECO:0000313" key="13">
    <source>
        <dbReference type="EMBL" id="WAK62963.1"/>
    </source>
</evidence>
<dbReference type="GO" id="GO:0008360">
    <property type="term" value="P:regulation of cell shape"/>
    <property type="evidence" value="ECO:0007669"/>
    <property type="project" value="UniProtKB-KW"/>
</dbReference>
<evidence type="ECO:0000313" key="14">
    <source>
        <dbReference type="Proteomes" id="UP000222913"/>
    </source>
</evidence>
<dbReference type="GO" id="GO:0005524">
    <property type="term" value="F:ATP binding"/>
    <property type="evidence" value="ECO:0007669"/>
    <property type="project" value="UniProtKB-UniRule"/>
</dbReference>
<dbReference type="OMA" id="EYFIMEV"/>
<evidence type="ECO:0000313" key="15">
    <source>
        <dbReference type="Proteomes" id="UP001209889"/>
    </source>
</evidence>
<keyword evidence="7" id="KW-0067">ATP-binding</keyword>
<dbReference type="NCBIfam" id="TIGR01085">
    <property type="entry name" value="murE"/>
    <property type="match status" value="1"/>
</dbReference>
<dbReference type="Gene3D" id="3.40.1190.10">
    <property type="entry name" value="Mur-like, catalytic domain"/>
    <property type="match status" value="1"/>
</dbReference>
<keyword evidence="7 8" id="KW-0131">Cell cycle</keyword>
<dbReference type="InterPro" id="IPR004101">
    <property type="entry name" value="Mur_ligase_C"/>
</dbReference>
<feature type="short sequence motif" description="L-lysine recognition motif" evidence="7">
    <location>
        <begin position="405"/>
        <end position="408"/>
    </location>
</feature>
<evidence type="ECO:0000313" key="12">
    <source>
        <dbReference type="EMBL" id="PHV55522.1"/>
    </source>
</evidence>
<feature type="binding site" evidence="7">
    <location>
        <position position="196"/>
    </location>
    <ligand>
        <name>UDP-N-acetyl-alpha-D-muramoyl-L-alanyl-D-glutamate</name>
        <dbReference type="ChEBI" id="CHEBI:83900"/>
    </ligand>
</feature>
<evidence type="ECO:0000256" key="7">
    <source>
        <dbReference type="HAMAP-Rule" id="MF_00208"/>
    </source>
</evidence>
<keyword evidence="7" id="KW-0963">Cytoplasm</keyword>
<dbReference type="PANTHER" id="PTHR23135:SF4">
    <property type="entry name" value="UDP-N-ACETYLMURAMOYL-L-ALANYL-D-GLUTAMATE--2,6-DIAMINOPIMELATE LIGASE MURE HOMOLOG, CHLOROPLASTIC"/>
    <property type="match status" value="1"/>
</dbReference>
<reference evidence="12 14" key="1">
    <citation type="submission" date="2017-10" db="EMBL/GenBank/DDBJ databases">
        <title>Whole-genome sequence of three Streptococcus macedonicus strains isolated from Italian cheeses of the Veneto region.</title>
        <authorList>
            <person name="Treu L."/>
            <person name="De Diego-Diaz B."/>
            <person name="Papadimitriou K."/>
            <person name="Tsakalidou E."/>
            <person name="Corich V."/>
            <person name="Giacomini A."/>
        </authorList>
    </citation>
    <scope>NUCLEOTIDE SEQUENCE [LARGE SCALE GENOMIC DNA]</scope>
    <source>
        <strain evidence="12 14">27MV</strain>
    </source>
</reference>
<dbReference type="PANTHER" id="PTHR23135">
    <property type="entry name" value="MUR LIGASE FAMILY MEMBER"/>
    <property type="match status" value="1"/>
</dbReference>
<dbReference type="Pfam" id="PF08245">
    <property type="entry name" value="Mur_ligase_M"/>
    <property type="match status" value="1"/>
</dbReference>
<evidence type="ECO:0000256" key="4">
    <source>
        <dbReference type="ARBA" id="ARBA00022960"/>
    </source>
</evidence>
<keyword evidence="5 7" id="KW-0573">Peptidoglycan synthesis</keyword>
<dbReference type="EMBL" id="CP113440">
    <property type="protein sequence ID" value="WAK62963.1"/>
    <property type="molecule type" value="Genomic_DNA"/>
</dbReference>
<evidence type="ECO:0000256" key="2">
    <source>
        <dbReference type="ARBA" id="ARBA00005898"/>
    </source>
</evidence>
<reference evidence="11" key="4">
    <citation type="submission" date="2022-11" db="EMBL/GenBank/DDBJ databases">
        <authorList>
            <person name="Johnson J.D."/>
        </authorList>
    </citation>
    <scope>NUCLEOTIDE SEQUENCE</scope>
    <source>
        <strain evidence="11">E28</strain>
        <strain evidence="13">E37</strain>
    </source>
</reference>
<comment type="caution">
    <text evidence="7">Lacks conserved residue(s) required for the propagation of feature annotation.</text>
</comment>
<feature type="binding site" evidence="7">
    <location>
        <position position="188"/>
    </location>
    <ligand>
        <name>UDP-N-acetyl-alpha-D-muramoyl-L-alanyl-D-glutamate</name>
        <dbReference type="ChEBI" id="CHEBI:83900"/>
    </ligand>
</feature>
<dbReference type="Gene3D" id="3.40.1390.10">
    <property type="entry name" value="MurE/MurF, N-terminal domain"/>
    <property type="match status" value="1"/>
</dbReference>
<dbReference type="EMBL" id="JAPHJC010000015">
    <property type="protein sequence ID" value="MCW8677875.1"/>
    <property type="molecule type" value="Genomic_DNA"/>
</dbReference>
<dbReference type="AlphaFoldDB" id="A0A2G3NRC0"/>
<name>A0A2G3NRC0_STRMC</name>
<dbReference type="GO" id="GO:0047482">
    <property type="term" value="F:UDP-N-acetylmuramoyl-L-alanyl-D-glutamate-L-lysine ligase activity"/>
    <property type="evidence" value="ECO:0007669"/>
    <property type="project" value="UniProtKB-UniRule"/>
</dbReference>
<dbReference type="NCBIfam" id="NF010628">
    <property type="entry name" value="PRK14022.1"/>
    <property type="match status" value="1"/>
</dbReference>
<comment type="similarity">
    <text evidence="2 7">Belongs to the MurCDEF family. MurE subfamily.</text>
</comment>
<evidence type="ECO:0000256" key="8">
    <source>
        <dbReference type="RuleBase" id="RU004135"/>
    </source>
</evidence>
<dbReference type="InterPro" id="IPR013221">
    <property type="entry name" value="Mur_ligase_cen"/>
</dbReference>
<dbReference type="GO" id="GO:0009252">
    <property type="term" value="P:peptidoglycan biosynthetic process"/>
    <property type="evidence" value="ECO:0007669"/>
    <property type="project" value="UniProtKB-UniRule"/>
</dbReference>
<dbReference type="InterPro" id="IPR036565">
    <property type="entry name" value="Mur-like_cat_sf"/>
</dbReference>
<dbReference type="GeneID" id="93937173"/>
<dbReference type="InterPro" id="IPR035911">
    <property type="entry name" value="MurE/MurF_N"/>
</dbReference>
<evidence type="ECO:0000256" key="6">
    <source>
        <dbReference type="ARBA" id="ARBA00023316"/>
    </source>
</evidence>
<dbReference type="Proteomes" id="UP001209889">
    <property type="component" value="Unassembled WGS sequence"/>
</dbReference>
<reference evidence="13" key="3">
    <citation type="submission" date="2022-11" db="EMBL/GenBank/DDBJ databases">
        <title>Streptococcus macedonicus and Acinetobacter baumannii: co-inhabitants of the cheese production environment.</title>
        <authorList>
            <person name="Johnson J."/>
        </authorList>
    </citation>
    <scope>NUCLEOTIDE SEQUENCE</scope>
    <source>
        <strain evidence="13">E37</strain>
    </source>
</reference>
<comment type="function">
    <text evidence="7">Catalyzes the addition of L-lysine to the nucleotide precursor UDP-N-acetylmuramoyl-L-alanyl-D-glutamate (UMAG) in the biosynthesis of bacterial cell-wall peptidoglycan.</text>
</comment>